<proteinExistence type="predicted"/>
<dbReference type="AlphaFoldDB" id="A0A0F9BPI6"/>
<accession>A0A0F9BPI6</accession>
<name>A0A0F9BPI6_9ZZZZ</name>
<reference evidence="1" key="1">
    <citation type="journal article" date="2015" name="Nature">
        <title>Complex archaea that bridge the gap between prokaryotes and eukaryotes.</title>
        <authorList>
            <person name="Spang A."/>
            <person name="Saw J.H."/>
            <person name="Jorgensen S.L."/>
            <person name="Zaremba-Niedzwiedzka K."/>
            <person name="Martijn J."/>
            <person name="Lind A.E."/>
            <person name="van Eijk R."/>
            <person name="Schleper C."/>
            <person name="Guy L."/>
            <person name="Ettema T.J."/>
        </authorList>
    </citation>
    <scope>NUCLEOTIDE SEQUENCE</scope>
</reference>
<organism evidence="1">
    <name type="scientific">marine sediment metagenome</name>
    <dbReference type="NCBI Taxonomy" id="412755"/>
    <lineage>
        <taxon>unclassified sequences</taxon>
        <taxon>metagenomes</taxon>
        <taxon>ecological metagenomes</taxon>
    </lineage>
</organism>
<sequence length="220" mass="23292">MANYRVAITNERNQPLAGVTIEAVSLNSFPTISATENTGNNGTAQFSGLSGPHWFAPRVRRTSGNVGERTYSGQVKIQIVALGESICFDYVVDPDGMGTHTTLAAAMAAAITAGTDKSIWICDSLTESNIDVGGMGANQNIYIQSSDRNIVSITANSGEDIFVQGSTGGNTSGGLHFRNFTFVPDNSNSKAVYDVNTGSEVSEIEFDTCTIVGGYLLRQD</sequence>
<feature type="non-terminal residue" evidence="1">
    <location>
        <position position="220"/>
    </location>
</feature>
<gene>
    <name evidence="1" type="ORF">LCGC14_2764520</name>
</gene>
<dbReference type="InterPro" id="IPR011047">
    <property type="entry name" value="Quinoprotein_ADH-like_sf"/>
</dbReference>
<comment type="caution">
    <text evidence="1">The sequence shown here is derived from an EMBL/GenBank/DDBJ whole genome shotgun (WGS) entry which is preliminary data.</text>
</comment>
<protein>
    <submittedName>
        <fullName evidence="1">Uncharacterized protein</fullName>
    </submittedName>
</protein>
<evidence type="ECO:0000313" key="1">
    <source>
        <dbReference type="EMBL" id="KKK86311.1"/>
    </source>
</evidence>
<dbReference type="EMBL" id="LAZR01050904">
    <property type="protein sequence ID" value="KKK86311.1"/>
    <property type="molecule type" value="Genomic_DNA"/>
</dbReference>
<dbReference type="SUPFAM" id="SSF50998">
    <property type="entry name" value="Quinoprotein alcohol dehydrogenase-like"/>
    <property type="match status" value="1"/>
</dbReference>